<dbReference type="EMBL" id="CAJOBZ010000019">
    <property type="protein sequence ID" value="CAF4858620.1"/>
    <property type="molecule type" value="Genomic_DNA"/>
</dbReference>
<reference evidence="1" key="1">
    <citation type="submission" date="2021-02" db="EMBL/GenBank/DDBJ databases">
        <authorList>
            <person name="Steward A R."/>
        </authorList>
    </citation>
    <scope>NUCLEOTIDE SEQUENCE</scope>
</reference>
<protein>
    <submittedName>
        <fullName evidence="1">Uncharacterized protein</fullName>
    </submittedName>
</protein>
<organism evidence="1 2">
    <name type="scientific">Pieris macdunnoughi</name>
    <dbReference type="NCBI Taxonomy" id="345717"/>
    <lineage>
        <taxon>Eukaryota</taxon>
        <taxon>Metazoa</taxon>
        <taxon>Ecdysozoa</taxon>
        <taxon>Arthropoda</taxon>
        <taxon>Hexapoda</taxon>
        <taxon>Insecta</taxon>
        <taxon>Pterygota</taxon>
        <taxon>Neoptera</taxon>
        <taxon>Endopterygota</taxon>
        <taxon>Lepidoptera</taxon>
        <taxon>Glossata</taxon>
        <taxon>Ditrysia</taxon>
        <taxon>Papilionoidea</taxon>
        <taxon>Pieridae</taxon>
        <taxon>Pierinae</taxon>
        <taxon>Pieris</taxon>
    </lineage>
</organism>
<sequence>MVIFRTRKENMIQVRIALATLTGGTSYDTKFVQMNWKAVMSQTHTDYNRSGGFTKRQFGKPWLPGNGRLYSIQETTLNPAFLFPTHIPRFVEIYAGQSSKIMAKIPVWVYVTGLSSTVSQTVSFYISRDTTVTRYPTE</sequence>
<name>A0A821SFC4_9NEOP</name>
<evidence type="ECO:0000313" key="1">
    <source>
        <dbReference type="EMBL" id="CAF4858620.1"/>
    </source>
</evidence>
<keyword evidence="2" id="KW-1185">Reference proteome</keyword>
<dbReference type="Proteomes" id="UP000663880">
    <property type="component" value="Unassembled WGS sequence"/>
</dbReference>
<gene>
    <name evidence="1" type="ORF">PMACD_LOCUS7710</name>
</gene>
<dbReference type="AlphaFoldDB" id="A0A821SFC4"/>
<evidence type="ECO:0000313" key="2">
    <source>
        <dbReference type="Proteomes" id="UP000663880"/>
    </source>
</evidence>
<comment type="caution">
    <text evidence="1">The sequence shown here is derived from an EMBL/GenBank/DDBJ whole genome shotgun (WGS) entry which is preliminary data.</text>
</comment>
<accession>A0A821SFC4</accession>
<proteinExistence type="predicted"/>